<dbReference type="InterPro" id="IPR036188">
    <property type="entry name" value="FAD/NAD-bd_sf"/>
</dbReference>
<evidence type="ECO:0000256" key="6">
    <source>
        <dbReference type="ARBA" id="ARBA00037941"/>
    </source>
</evidence>
<keyword evidence="9" id="KW-0732">Signal</keyword>
<comment type="catalytic activity">
    <reaction evidence="5">
        <text>(S)-2-hydroxyglutarate + A = 2-oxoglutarate + AH2</text>
        <dbReference type="Rhea" id="RHEA:21252"/>
        <dbReference type="ChEBI" id="CHEBI:13193"/>
        <dbReference type="ChEBI" id="CHEBI:16782"/>
        <dbReference type="ChEBI" id="CHEBI:16810"/>
        <dbReference type="ChEBI" id="CHEBI:17499"/>
        <dbReference type="EC" id="1.1.99.2"/>
    </reaction>
</comment>
<comment type="similarity">
    <text evidence="6">Belongs to the L2HGDH family.</text>
</comment>
<evidence type="ECO:0000256" key="2">
    <source>
        <dbReference type="ARBA" id="ARBA00022630"/>
    </source>
</evidence>
<gene>
    <name evidence="11" type="ORF">PCON_09546</name>
</gene>
<dbReference type="InterPro" id="IPR006076">
    <property type="entry name" value="FAD-dep_OxRdtase"/>
</dbReference>
<evidence type="ECO:0000313" key="12">
    <source>
        <dbReference type="Proteomes" id="UP000018144"/>
    </source>
</evidence>
<name>U4LNP2_PYROM</name>
<keyword evidence="4" id="KW-0560">Oxidoreductase</keyword>
<evidence type="ECO:0000256" key="3">
    <source>
        <dbReference type="ARBA" id="ARBA00022827"/>
    </source>
</evidence>
<evidence type="ECO:0000256" key="1">
    <source>
        <dbReference type="ARBA" id="ARBA00001974"/>
    </source>
</evidence>
<dbReference type="Gene3D" id="3.30.9.10">
    <property type="entry name" value="D-Amino Acid Oxidase, subunit A, domain 2"/>
    <property type="match status" value="1"/>
</dbReference>
<feature type="signal peptide" evidence="9">
    <location>
        <begin position="1"/>
        <end position="20"/>
    </location>
</feature>
<evidence type="ECO:0000256" key="7">
    <source>
        <dbReference type="ARBA" id="ARBA00038878"/>
    </source>
</evidence>
<dbReference type="PANTHER" id="PTHR43104">
    <property type="entry name" value="L-2-HYDROXYGLUTARATE DEHYDROGENASE, MITOCHONDRIAL"/>
    <property type="match status" value="1"/>
</dbReference>
<dbReference type="AlphaFoldDB" id="U4LNP2"/>
<dbReference type="eggNOG" id="KOG2665">
    <property type="taxonomic scope" value="Eukaryota"/>
</dbReference>
<keyword evidence="3" id="KW-0274">FAD</keyword>
<feature type="chain" id="PRO_5004651609" description="L-2-hydroxyglutarate dehydrogenase, mitochondrial" evidence="9">
    <location>
        <begin position="21"/>
        <end position="418"/>
    </location>
</feature>
<organism evidence="11 12">
    <name type="scientific">Pyronema omphalodes (strain CBS 100304)</name>
    <name type="common">Pyronema confluens</name>
    <dbReference type="NCBI Taxonomy" id="1076935"/>
    <lineage>
        <taxon>Eukaryota</taxon>
        <taxon>Fungi</taxon>
        <taxon>Dikarya</taxon>
        <taxon>Ascomycota</taxon>
        <taxon>Pezizomycotina</taxon>
        <taxon>Pezizomycetes</taxon>
        <taxon>Pezizales</taxon>
        <taxon>Pyronemataceae</taxon>
        <taxon>Pyronema</taxon>
    </lineage>
</organism>
<accession>U4LNP2</accession>
<dbReference type="OrthoDB" id="498204at2759"/>
<dbReference type="Pfam" id="PF01266">
    <property type="entry name" value="DAO"/>
    <property type="match status" value="1"/>
</dbReference>
<protein>
    <recommendedName>
        <fullName evidence="8">L-2-hydroxyglutarate dehydrogenase, mitochondrial</fullName>
        <ecNumber evidence="7">1.1.99.2</ecNumber>
    </recommendedName>
</protein>
<evidence type="ECO:0000259" key="10">
    <source>
        <dbReference type="Pfam" id="PF01266"/>
    </source>
</evidence>
<evidence type="ECO:0000256" key="9">
    <source>
        <dbReference type="SAM" id="SignalP"/>
    </source>
</evidence>
<keyword evidence="12" id="KW-1185">Reference proteome</keyword>
<evidence type="ECO:0000313" key="11">
    <source>
        <dbReference type="EMBL" id="CCX30945.1"/>
    </source>
</evidence>
<dbReference type="GO" id="GO:0047545">
    <property type="term" value="F:(S)-2-hydroxyglutarate dehydrogenase activity"/>
    <property type="evidence" value="ECO:0007669"/>
    <property type="project" value="UniProtKB-EC"/>
</dbReference>
<sequence>MVSLASLTLRASLLPRAAFASLKPRNPTQPNPSLRLVRRTLASLSSSASSNDFTHVIIGGGVVGLAVSRHLAKHRAGSTLLLERHNAVGTETSSRNSEVIHNGAYYPPGSLKTRLCIKGRRLLYEYCEKHRVEFRKTGKWIVAQTPAQFSALEGVYNHGTSHGIPLRWLSVSETSTREPAIRCEAGALESPETGIIDSHSYMQSLLGSFTEAGGDIALGCNVTGVEKLSGGGYKLRTTTGGEEMEITADVVINAAGLGAVKVGNMILPKEQHRKLYYAKGTYYVPLNKPPKVSTLIYPAPVPGAGGLGTHLTMDLGGNLRFGPDVEWVDREDDLIATEKNMVAAKEAIRSYLPGIGDLRPDYCGMRPKLQPRGGVAGVDFWIKKEEGQEAWVNLLGIESPGLTSSLAIAEYVDELLYK</sequence>
<dbReference type="Gene3D" id="3.50.50.60">
    <property type="entry name" value="FAD/NAD(P)-binding domain"/>
    <property type="match status" value="1"/>
</dbReference>
<reference evidence="11 12" key="1">
    <citation type="journal article" date="2013" name="PLoS Genet.">
        <title>The genome and development-dependent transcriptomes of Pyronema confluens: a window into fungal evolution.</title>
        <authorList>
            <person name="Traeger S."/>
            <person name="Altegoer F."/>
            <person name="Freitag M."/>
            <person name="Gabaldon T."/>
            <person name="Kempken F."/>
            <person name="Kumar A."/>
            <person name="Marcet-Houben M."/>
            <person name="Poggeler S."/>
            <person name="Stajich J.E."/>
            <person name="Nowrousian M."/>
        </authorList>
    </citation>
    <scope>NUCLEOTIDE SEQUENCE [LARGE SCALE GENOMIC DNA]</scope>
    <source>
        <strain evidence="12">CBS 100304</strain>
        <tissue evidence="11">Vegetative mycelium</tissue>
    </source>
</reference>
<dbReference type="EMBL" id="HF935497">
    <property type="protein sequence ID" value="CCX30945.1"/>
    <property type="molecule type" value="Genomic_DNA"/>
</dbReference>
<dbReference type="STRING" id="1076935.U4LNP2"/>
<dbReference type="EC" id="1.1.99.2" evidence="7"/>
<keyword evidence="2" id="KW-0285">Flavoprotein</keyword>
<evidence type="ECO:0000256" key="4">
    <source>
        <dbReference type="ARBA" id="ARBA00023002"/>
    </source>
</evidence>
<dbReference type="OMA" id="GVHFTRM"/>
<comment type="cofactor">
    <cofactor evidence="1">
        <name>FAD</name>
        <dbReference type="ChEBI" id="CHEBI:57692"/>
    </cofactor>
</comment>
<evidence type="ECO:0000256" key="5">
    <source>
        <dbReference type="ARBA" id="ARBA00036066"/>
    </source>
</evidence>
<dbReference type="Proteomes" id="UP000018144">
    <property type="component" value="Unassembled WGS sequence"/>
</dbReference>
<dbReference type="PANTHER" id="PTHR43104:SF4">
    <property type="entry name" value="L-2-HYDROXYGLUTARATE DEHYDROGENASE, MITOCHONDRIAL"/>
    <property type="match status" value="1"/>
</dbReference>
<dbReference type="SUPFAM" id="SSF51905">
    <property type="entry name" value="FAD/NAD(P)-binding domain"/>
    <property type="match status" value="1"/>
</dbReference>
<feature type="domain" description="FAD dependent oxidoreductase" evidence="10">
    <location>
        <begin position="56"/>
        <end position="414"/>
    </location>
</feature>
<proteinExistence type="inferred from homology"/>
<evidence type="ECO:0000256" key="8">
    <source>
        <dbReference type="ARBA" id="ARBA00041137"/>
    </source>
</evidence>